<evidence type="ECO:0000313" key="1">
    <source>
        <dbReference type="EMBL" id="JAD68664.1"/>
    </source>
</evidence>
<dbReference type="AlphaFoldDB" id="A0A0A9BXC3"/>
<sequence>MQFDYVVNKNLGYSLDSIWVGQWNEMGILCKSINNDQNYLFSLRFRKAFNKIHGELRPCHIWDR</sequence>
<reference evidence="1" key="1">
    <citation type="submission" date="2014-09" db="EMBL/GenBank/DDBJ databases">
        <authorList>
            <person name="Magalhaes I.L.F."/>
            <person name="Oliveira U."/>
            <person name="Santos F.R."/>
            <person name="Vidigal T.H.D.A."/>
            <person name="Brescovit A.D."/>
            <person name="Santos A.J."/>
        </authorList>
    </citation>
    <scope>NUCLEOTIDE SEQUENCE</scope>
    <source>
        <tissue evidence="1">Shoot tissue taken approximately 20 cm above the soil surface</tissue>
    </source>
</reference>
<reference evidence="1" key="2">
    <citation type="journal article" date="2015" name="Data Brief">
        <title>Shoot transcriptome of the giant reed, Arundo donax.</title>
        <authorList>
            <person name="Barrero R.A."/>
            <person name="Guerrero F.D."/>
            <person name="Moolhuijzen P."/>
            <person name="Goolsby J.A."/>
            <person name="Tidwell J."/>
            <person name="Bellgard S.E."/>
            <person name="Bellgard M.I."/>
        </authorList>
    </citation>
    <scope>NUCLEOTIDE SEQUENCE</scope>
    <source>
        <tissue evidence="1">Shoot tissue taken approximately 20 cm above the soil surface</tissue>
    </source>
</reference>
<accession>A0A0A9BXC3</accession>
<organism evidence="1">
    <name type="scientific">Arundo donax</name>
    <name type="common">Giant reed</name>
    <name type="synonym">Donax arundinaceus</name>
    <dbReference type="NCBI Taxonomy" id="35708"/>
    <lineage>
        <taxon>Eukaryota</taxon>
        <taxon>Viridiplantae</taxon>
        <taxon>Streptophyta</taxon>
        <taxon>Embryophyta</taxon>
        <taxon>Tracheophyta</taxon>
        <taxon>Spermatophyta</taxon>
        <taxon>Magnoliopsida</taxon>
        <taxon>Liliopsida</taxon>
        <taxon>Poales</taxon>
        <taxon>Poaceae</taxon>
        <taxon>PACMAD clade</taxon>
        <taxon>Arundinoideae</taxon>
        <taxon>Arundineae</taxon>
        <taxon>Arundo</taxon>
    </lineage>
</organism>
<dbReference type="EMBL" id="GBRH01229231">
    <property type="protein sequence ID" value="JAD68664.1"/>
    <property type="molecule type" value="Transcribed_RNA"/>
</dbReference>
<proteinExistence type="predicted"/>
<name>A0A0A9BXC3_ARUDO</name>
<protein>
    <submittedName>
        <fullName evidence="1">Uncharacterized protein</fullName>
    </submittedName>
</protein>